<dbReference type="GO" id="GO:0008270">
    <property type="term" value="F:zinc ion binding"/>
    <property type="evidence" value="ECO:0007669"/>
    <property type="project" value="InterPro"/>
</dbReference>
<feature type="transmembrane region" description="Helical" evidence="7">
    <location>
        <begin position="93"/>
        <end position="115"/>
    </location>
</feature>
<dbReference type="GO" id="GO:0005634">
    <property type="term" value="C:nucleus"/>
    <property type="evidence" value="ECO:0007669"/>
    <property type="project" value="UniProtKB-SubCell"/>
</dbReference>
<dbReference type="GO" id="GO:0000981">
    <property type="term" value="F:DNA-binding transcription factor activity, RNA polymerase II-specific"/>
    <property type="evidence" value="ECO:0007669"/>
    <property type="project" value="InterPro"/>
</dbReference>
<name>A0A6A6UWA2_9PLEO</name>
<accession>A0A6A6UWA2</accession>
<evidence type="ECO:0000256" key="7">
    <source>
        <dbReference type="SAM" id="Phobius"/>
    </source>
</evidence>
<evidence type="ECO:0000256" key="6">
    <source>
        <dbReference type="SAM" id="MobiDB-lite"/>
    </source>
</evidence>
<comment type="subcellular location">
    <subcellularLocation>
        <location evidence="1">Nucleus</location>
    </subcellularLocation>
</comment>
<evidence type="ECO:0000256" key="1">
    <source>
        <dbReference type="ARBA" id="ARBA00004123"/>
    </source>
</evidence>
<dbReference type="CDD" id="cd12148">
    <property type="entry name" value="fungal_TF_MHR"/>
    <property type="match status" value="1"/>
</dbReference>
<evidence type="ECO:0000313" key="10">
    <source>
        <dbReference type="Proteomes" id="UP000799440"/>
    </source>
</evidence>
<dbReference type="Proteomes" id="UP000799440">
    <property type="component" value="Unassembled WGS sequence"/>
</dbReference>
<keyword evidence="7" id="KW-0472">Membrane</keyword>
<evidence type="ECO:0000256" key="2">
    <source>
        <dbReference type="ARBA" id="ARBA00022723"/>
    </source>
</evidence>
<dbReference type="PANTHER" id="PTHR47338">
    <property type="entry name" value="ZN(II)2CYS6 TRANSCRIPTION FACTOR (EUROFUNG)-RELATED"/>
    <property type="match status" value="1"/>
</dbReference>
<evidence type="ECO:0000256" key="5">
    <source>
        <dbReference type="ARBA" id="ARBA00023242"/>
    </source>
</evidence>
<keyword evidence="2" id="KW-0479">Metal-binding</keyword>
<keyword evidence="5" id="KW-0539">Nucleus</keyword>
<keyword evidence="7" id="KW-0812">Transmembrane</keyword>
<dbReference type="InterPro" id="IPR050815">
    <property type="entry name" value="TF_fung"/>
</dbReference>
<feature type="region of interest" description="Disordered" evidence="6">
    <location>
        <begin position="504"/>
        <end position="550"/>
    </location>
</feature>
<proteinExistence type="predicted"/>
<reference evidence="9" key="1">
    <citation type="journal article" date="2020" name="Stud. Mycol.">
        <title>101 Dothideomycetes genomes: a test case for predicting lifestyles and emergence of pathogens.</title>
        <authorList>
            <person name="Haridas S."/>
            <person name="Albert R."/>
            <person name="Binder M."/>
            <person name="Bloem J."/>
            <person name="Labutti K."/>
            <person name="Salamov A."/>
            <person name="Andreopoulos B."/>
            <person name="Baker S."/>
            <person name="Barry K."/>
            <person name="Bills G."/>
            <person name="Bluhm B."/>
            <person name="Cannon C."/>
            <person name="Castanera R."/>
            <person name="Culley D."/>
            <person name="Daum C."/>
            <person name="Ezra D."/>
            <person name="Gonzalez J."/>
            <person name="Henrissat B."/>
            <person name="Kuo A."/>
            <person name="Liang C."/>
            <person name="Lipzen A."/>
            <person name="Lutzoni F."/>
            <person name="Magnuson J."/>
            <person name="Mondo S."/>
            <person name="Nolan M."/>
            <person name="Ohm R."/>
            <person name="Pangilinan J."/>
            <person name="Park H.-J."/>
            <person name="Ramirez L."/>
            <person name="Alfaro M."/>
            <person name="Sun H."/>
            <person name="Tritt A."/>
            <person name="Yoshinaga Y."/>
            <person name="Zwiers L.-H."/>
            <person name="Turgeon B."/>
            <person name="Goodwin S."/>
            <person name="Spatafora J."/>
            <person name="Crous P."/>
            <person name="Grigoriev I."/>
        </authorList>
    </citation>
    <scope>NUCLEOTIDE SEQUENCE</scope>
    <source>
        <strain evidence="9">CBS 119925</strain>
    </source>
</reference>
<sequence length="594" mass="66685">MVWCMRDGTHLCSLLPSQHVLEEALEVYFACAHLQPLWLLDRDLLLRHDTCQELLLMVMAIGSLYDPSRFAQYTLPAPQACSDAARDIIMSKVASGGLAIPVLQALCLLAFFNLLSSQIALANFQTTLAKTLLQSSGLDVELSQPPPQRRLAWSIFMLDSICGQHVKLPSFTDDFLNTARYAVVQGRPDGALGRLPRFPEESYIYEGNETSLRIWGHTVRISCLWREARLYILRCAEGDVSAPWKPDSSYTLILSHITDFESTYPTPYRYDTSSLVAADEVAGHPQFWWPWIRIQFMYHTIYCMLNHPFLYPATASKTPLGPNGFWKTASQLALLHSTWIARLVVWAKNKGLPLNEPFYAQSSVLAATLHAYWTRANDPKIKAAAEKHLDICRTFVEEMSHRWPICAETNELLKNFLRLTMDPELQTQITVEHSAAIENSMWKILDCVVAQPERPGDGLFQKSYGGGRHTDLRGQPGPFNVEDPDVTSQASDIYAAGACNASRPDWFPPTATEPGHGRMRQRGRDIPPTVEGEQLPQTNAPQPSQAEQSMDIAENPPLLFDWAGGVSGTTGFYDPNVRFPWQDSLSWALDFGNL</sequence>
<dbReference type="AlphaFoldDB" id="A0A6A6UWA2"/>
<keyword evidence="3" id="KW-0805">Transcription regulation</keyword>
<dbReference type="GO" id="GO:0003677">
    <property type="term" value="F:DNA binding"/>
    <property type="evidence" value="ECO:0007669"/>
    <property type="project" value="InterPro"/>
</dbReference>
<evidence type="ECO:0000259" key="8">
    <source>
        <dbReference type="Pfam" id="PF04082"/>
    </source>
</evidence>
<keyword evidence="7" id="KW-1133">Transmembrane helix</keyword>
<organism evidence="9 10">
    <name type="scientific">Sporormia fimetaria CBS 119925</name>
    <dbReference type="NCBI Taxonomy" id="1340428"/>
    <lineage>
        <taxon>Eukaryota</taxon>
        <taxon>Fungi</taxon>
        <taxon>Dikarya</taxon>
        <taxon>Ascomycota</taxon>
        <taxon>Pezizomycotina</taxon>
        <taxon>Dothideomycetes</taxon>
        <taxon>Pleosporomycetidae</taxon>
        <taxon>Pleosporales</taxon>
        <taxon>Sporormiaceae</taxon>
        <taxon>Sporormia</taxon>
    </lineage>
</organism>
<dbReference type="EMBL" id="MU006614">
    <property type="protein sequence ID" value="KAF2742123.1"/>
    <property type="molecule type" value="Genomic_DNA"/>
</dbReference>
<dbReference type="PANTHER" id="PTHR47338:SF6">
    <property type="entry name" value="ZN(II)2CYS6 TRANSCRIPTION FACTOR (EUROFUNG)"/>
    <property type="match status" value="1"/>
</dbReference>
<feature type="compositionally biased region" description="Polar residues" evidence="6">
    <location>
        <begin position="535"/>
        <end position="548"/>
    </location>
</feature>
<dbReference type="InterPro" id="IPR007219">
    <property type="entry name" value="XnlR_reg_dom"/>
</dbReference>
<keyword evidence="10" id="KW-1185">Reference proteome</keyword>
<feature type="domain" description="Xylanolytic transcriptional activator regulatory" evidence="8">
    <location>
        <begin position="25"/>
        <end position="175"/>
    </location>
</feature>
<evidence type="ECO:0000256" key="4">
    <source>
        <dbReference type="ARBA" id="ARBA00023163"/>
    </source>
</evidence>
<evidence type="ECO:0000313" key="9">
    <source>
        <dbReference type="EMBL" id="KAF2742123.1"/>
    </source>
</evidence>
<dbReference type="OrthoDB" id="424974at2759"/>
<keyword evidence="4" id="KW-0804">Transcription</keyword>
<gene>
    <name evidence="9" type="ORF">M011DRAFT_293547</name>
</gene>
<evidence type="ECO:0000256" key="3">
    <source>
        <dbReference type="ARBA" id="ARBA00023015"/>
    </source>
</evidence>
<dbReference type="GO" id="GO:0006351">
    <property type="term" value="P:DNA-templated transcription"/>
    <property type="evidence" value="ECO:0007669"/>
    <property type="project" value="InterPro"/>
</dbReference>
<dbReference type="Pfam" id="PF04082">
    <property type="entry name" value="Fungal_trans"/>
    <property type="match status" value="1"/>
</dbReference>
<protein>
    <recommendedName>
        <fullName evidence="8">Xylanolytic transcriptional activator regulatory domain-containing protein</fullName>
    </recommendedName>
</protein>